<name>A0ABQ3YX14_9ACTN</name>
<dbReference type="PROSITE" id="PS50927">
    <property type="entry name" value="BULB_LECTIN"/>
    <property type="match status" value="1"/>
</dbReference>
<organism evidence="2 3">
    <name type="scientific">Paractinoplanes durhamensis</name>
    <dbReference type="NCBI Taxonomy" id="113563"/>
    <lineage>
        <taxon>Bacteria</taxon>
        <taxon>Bacillati</taxon>
        <taxon>Actinomycetota</taxon>
        <taxon>Actinomycetes</taxon>
        <taxon>Micromonosporales</taxon>
        <taxon>Micromonosporaceae</taxon>
        <taxon>Paractinoplanes</taxon>
    </lineage>
</organism>
<dbReference type="InterPro" id="IPR051923">
    <property type="entry name" value="Glycosyl_Hydrolase_39"/>
</dbReference>
<keyword evidence="3" id="KW-1185">Reference proteome</keyword>
<evidence type="ECO:0000313" key="2">
    <source>
        <dbReference type="EMBL" id="GIE02076.1"/>
    </source>
</evidence>
<proteinExistence type="predicted"/>
<dbReference type="SMART" id="SM00108">
    <property type="entry name" value="B_lectin"/>
    <property type="match status" value="1"/>
</dbReference>
<dbReference type="PROSITE" id="PS51257">
    <property type="entry name" value="PROKAR_LIPOPROTEIN"/>
    <property type="match status" value="1"/>
</dbReference>
<dbReference type="SUPFAM" id="SSF51445">
    <property type="entry name" value="(Trans)glycosidases"/>
    <property type="match status" value="1"/>
</dbReference>
<dbReference type="Proteomes" id="UP000637628">
    <property type="component" value="Unassembled WGS sequence"/>
</dbReference>
<gene>
    <name evidence="2" type="ORF">Adu01nite_34260</name>
</gene>
<dbReference type="Gene3D" id="2.90.10.10">
    <property type="entry name" value="Bulb-type lectin domain"/>
    <property type="match status" value="2"/>
</dbReference>
<dbReference type="SUPFAM" id="SSF51110">
    <property type="entry name" value="alpha-D-mannose-specific plant lectins"/>
    <property type="match status" value="1"/>
</dbReference>
<comment type="caution">
    <text evidence="2">The sequence shown here is derived from an EMBL/GenBank/DDBJ whole genome shotgun (WGS) entry which is preliminary data.</text>
</comment>
<accession>A0ABQ3YX14</accession>
<protein>
    <recommendedName>
        <fullName evidence="1">Bulb-type lectin domain-containing protein</fullName>
    </recommendedName>
</protein>
<evidence type="ECO:0000259" key="1">
    <source>
        <dbReference type="PROSITE" id="PS50927"/>
    </source>
</evidence>
<dbReference type="InterPro" id="IPR036426">
    <property type="entry name" value="Bulb-type_lectin_dom_sf"/>
</dbReference>
<sequence length="523" mass="57144">MADDRDGDRDVRSWRRAVLAVATTAATLLTSAACSSDDDAAAPSFVEAPAVVVPPDIEFTNRDLALGHSDKVPDPAGPGLLRVEIPWLTVQPTAGTTFDWTQPDYRIGRATAAGMKILLLLTYSPEWASGQHGKGGGWFPTTEFDPAWKNFVDQVVRRYGNRVKAFEIWNEPNLARFGDYGNGSDAVRIRRYWDLVKMANTTLKAACPACLVVAGASAGGSRRASLPQPAASKPNPNSPAAWLDWAYRNGYGTDFDAVAHHPYPIWTHGAGPAQSNCARPDLVLFGPAYKPGKPWQKQCGELSALRAVMVAHGDTAKKIWGTEWGYPMASYLGPLHVSAERIRDYTIEGLQMWRNLDYTGPLVHYEYADSCTRPADSECNFGMVDAQGRRKEPIYSALITAAQGLQPVFLPSGQSLRRYESLQSANHRYTLTLKGNGDLILYDTVDHRTTWSLTGKFGRQLVAQPDGNLVLYRDPDHPIAVWSSGTTGGAGRLLLQDDGNLVLYRDADGTAYWATETALGPVS</sequence>
<dbReference type="Gene3D" id="3.20.20.80">
    <property type="entry name" value="Glycosidases"/>
    <property type="match status" value="1"/>
</dbReference>
<dbReference type="PANTHER" id="PTHR12631:SF10">
    <property type="entry name" value="BETA-XYLOSIDASE-LIKE PROTEIN-RELATED"/>
    <property type="match status" value="1"/>
</dbReference>
<dbReference type="InterPro" id="IPR001480">
    <property type="entry name" value="Bulb-type_lectin_dom"/>
</dbReference>
<dbReference type="PANTHER" id="PTHR12631">
    <property type="entry name" value="ALPHA-L-IDURONIDASE"/>
    <property type="match status" value="1"/>
</dbReference>
<reference evidence="2 3" key="1">
    <citation type="submission" date="2021-01" db="EMBL/GenBank/DDBJ databases">
        <title>Whole genome shotgun sequence of Actinoplanes durhamensis NBRC 14914.</title>
        <authorList>
            <person name="Komaki H."/>
            <person name="Tamura T."/>
        </authorList>
    </citation>
    <scope>NUCLEOTIDE SEQUENCE [LARGE SCALE GENOMIC DNA]</scope>
    <source>
        <strain evidence="2 3">NBRC 14914</strain>
    </source>
</reference>
<dbReference type="EMBL" id="BOML01000029">
    <property type="protein sequence ID" value="GIE02076.1"/>
    <property type="molecule type" value="Genomic_DNA"/>
</dbReference>
<dbReference type="InterPro" id="IPR017853">
    <property type="entry name" value="GH"/>
</dbReference>
<evidence type="ECO:0000313" key="3">
    <source>
        <dbReference type="Proteomes" id="UP000637628"/>
    </source>
</evidence>
<feature type="domain" description="Bulb-type lectin" evidence="1">
    <location>
        <begin position="407"/>
        <end position="516"/>
    </location>
</feature>